<evidence type="ECO:0000313" key="2">
    <source>
        <dbReference type="Proteomes" id="UP001500359"/>
    </source>
</evidence>
<reference evidence="1 2" key="1">
    <citation type="journal article" date="2019" name="Int. J. Syst. Evol. Microbiol.">
        <title>The Global Catalogue of Microorganisms (GCM) 10K type strain sequencing project: providing services to taxonomists for standard genome sequencing and annotation.</title>
        <authorList>
            <consortium name="The Broad Institute Genomics Platform"/>
            <consortium name="The Broad Institute Genome Sequencing Center for Infectious Disease"/>
            <person name="Wu L."/>
            <person name="Ma J."/>
        </authorList>
    </citation>
    <scope>NUCLEOTIDE SEQUENCE [LARGE SCALE GENOMIC DNA]</scope>
    <source>
        <strain evidence="1 2">JCM 15896</strain>
    </source>
</reference>
<keyword evidence="2" id="KW-1185">Reference proteome</keyword>
<accession>A0ABN1LIM2</accession>
<dbReference type="EMBL" id="BAAAFD010000004">
    <property type="protein sequence ID" value="GAA0856547.1"/>
    <property type="molecule type" value="Genomic_DNA"/>
</dbReference>
<organism evidence="1 2">
    <name type="scientific">Aliiglaciecola litoralis</name>
    <dbReference type="NCBI Taxonomy" id="582857"/>
    <lineage>
        <taxon>Bacteria</taxon>
        <taxon>Pseudomonadati</taxon>
        <taxon>Pseudomonadota</taxon>
        <taxon>Gammaproteobacteria</taxon>
        <taxon>Alteromonadales</taxon>
        <taxon>Alteromonadaceae</taxon>
        <taxon>Aliiglaciecola</taxon>
    </lineage>
</organism>
<dbReference type="InterPro" id="IPR045584">
    <property type="entry name" value="Pilin-like"/>
</dbReference>
<sequence>MVMALLGILAVSVAPRFQSTGSVVEYTYQSRLISSLRTMQQRAMNDTRSGFCFFVNVFGGSNSSFGPPTLNYANSNRANTCATTIDSSEDAQYLVANIDEMAADNVTITDGAGTISFNSMGCPATASGNCGSSKRIELRGETTIAVCIESQGYIHACD</sequence>
<comment type="caution">
    <text evidence="1">The sequence shown here is derived from an EMBL/GenBank/DDBJ whole genome shotgun (WGS) entry which is preliminary data.</text>
</comment>
<dbReference type="SUPFAM" id="SSF54523">
    <property type="entry name" value="Pili subunits"/>
    <property type="match status" value="1"/>
</dbReference>
<gene>
    <name evidence="1" type="ORF">GCM10009114_18910</name>
</gene>
<protein>
    <recommendedName>
        <fullName evidence="3">MSHA pilin protein MshC</fullName>
    </recommendedName>
</protein>
<proteinExistence type="predicted"/>
<evidence type="ECO:0008006" key="3">
    <source>
        <dbReference type="Google" id="ProtNLM"/>
    </source>
</evidence>
<evidence type="ECO:0000313" key="1">
    <source>
        <dbReference type="EMBL" id="GAA0856547.1"/>
    </source>
</evidence>
<dbReference type="Proteomes" id="UP001500359">
    <property type="component" value="Unassembled WGS sequence"/>
</dbReference>
<name>A0ABN1LIM2_9ALTE</name>